<evidence type="ECO:0000256" key="5">
    <source>
        <dbReference type="SAM" id="MobiDB-lite"/>
    </source>
</evidence>
<comment type="caution">
    <text evidence="8">The sequence shown here is derived from an EMBL/GenBank/DDBJ whole genome shotgun (WGS) entry which is preliminary data.</text>
</comment>
<evidence type="ECO:0000256" key="2">
    <source>
        <dbReference type="ARBA" id="ARBA00022761"/>
    </source>
</evidence>
<feature type="compositionally biased region" description="Low complexity" evidence="5">
    <location>
        <begin position="912"/>
        <end position="933"/>
    </location>
</feature>
<dbReference type="Gene3D" id="2.30.230.10">
    <property type="entry name" value="Lipovitellin, beta-sheet shell regions, chain A"/>
    <property type="match status" value="1"/>
</dbReference>
<sequence length="977" mass="108131">MGSLWVLAFAASIALCGSQLQHYTKSPDEHNCDNRVCEYVYSFEMIQFKENDQPLTMSTTVQIMCESTGTYGSLSATRYCMSVSDVGGSILTFRGNQTTEADNRETLMREYALERLSGWFCLVQTTFGQVVSVFHSTTEEVEVVNIKKGIASAFQANLRGTTEEIEIDPQSKHISHYSYPDSVDEVRKMRRTIDSEDIIEFPMHIPTRDVKLHEEEDIEYKDGRLIKSNGTLHLSIDSSSTSRLEGSDEFSNVFTAHGSFSMELKLCRISARFSRKRRAIQNSVDGSYSVEENLMATFDERKMELEKLETLRRDLKTPQQVLTALQNINSGKNFKALGQVMVLERKYGAMGVSVTDTVIYYLRKIQPEEDMTQRVAIYSLLSSEGSTKAENALMERLLGEAVSELEKQSIILALSSLPTPSPHVIQTLEEMISQSGNESSTLLLAYGAIVANAPSTQKERMVSFLTALLPPVTSESTHGVIHVLHALGNTKSSLAVEHIVQYLLYEDEDVRVTAVTALRFFTARPDTQQHLLDMLYDSSDIMVEAIVHALRDGYEYNREMPLDQELIESLANVTINLGNFYLQDELMYFLRAVGTHSSLALVDLIVSSRAEEARLKRDTSIWDDPSSEYNFICPLSERQADVRSFPSYQSYLWSKTVGKDEGDHKVYLKSGVGLFAGGNECHCDFKTLGKAVVRGHLLGWEADAVKILGYLSKHNGTIKGKAYVKFVGSVLLDVDLPPSVTYQLPQYDLTLFSVSFTFTVYIVPVTLSASLPVHIGGHVFAGLEVGESGSIKGTVSFTPFVTATLDASASASILVAKVGIFITGTITYNISARASVAVCRPQNPWFVEICVGADHGWSPISITLGAFYQLRTWRLSWGSRRTWSPLTHTWTLPGSGRLPLFEVCTDTDGGESTPPTTTCPSVTPVSTSSTTPTASWPKYRPTPTPTPEIVIPHGSGAEPAPPTKPPLTKPKPFFPPV</sequence>
<feature type="signal peptide" evidence="6">
    <location>
        <begin position="1"/>
        <end position="18"/>
    </location>
</feature>
<keyword evidence="2" id="KW-0758">Storage protein</keyword>
<dbReference type="Proteomes" id="UP001174909">
    <property type="component" value="Unassembled WGS sequence"/>
</dbReference>
<dbReference type="PANTHER" id="PTHR23345">
    <property type="entry name" value="VITELLOGENIN-RELATED"/>
    <property type="match status" value="1"/>
</dbReference>
<dbReference type="Pfam" id="PF01347">
    <property type="entry name" value="Vitellogenin_N"/>
    <property type="match status" value="1"/>
</dbReference>
<protein>
    <recommendedName>
        <fullName evidence="7">Vitellogenin domain-containing protein</fullName>
    </recommendedName>
</protein>
<dbReference type="InterPro" id="IPR015816">
    <property type="entry name" value="Vitellinogen_b-sht_N"/>
</dbReference>
<keyword evidence="3" id="KW-1015">Disulfide bond</keyword>
<proteinExistence type="predicted"/>
<reference evidence="8" key="1">
    <citation type="submission" date="2023-03" db="EMBL/GenBank/DDBJ databases">
        <authorList>
            <person name="Steffen K."/>
            <person name="Cardenas P."/>
        </authorList>
    </citation>
    <scope>NUCLEOTIDE SEQUENCE</scope>
</reference>
<keyword evidence="1 6" id="KW-0732">Signal</keyword>
<dbReference type="InterPro" id="IPR015819">
    <property type="entry name" value="Lipid_transp_b-sht_shell"/>
</dbReference>
<name>A0AA35WYD2_GEOBA</name>
<dbReference type="InterPro" id="IPR001747">
    <property type="entry name" value="Vitellogenin_N"/>
</dbReference>
<evidence type="ECO:0000259" key="7">
    <source>
        <dbReference type="Pfam" id="PF01347"/>
    </source>
</evidence>
<dbReference type="PANTHER" id="PTHR23345:SF15">
    <property type="entry name" value="VITELLOGENIN 1-RELATED"/>
    <property type="match status" value="1"/>
</dbReference>
<evidence type="ECO:0000256" key="3">
    <source>
        <dbReference type="ARBA" id="ARBA00023157"/>
    </source>
</evidence>
<dbReference type="GO" id="GO:0005319">
    <property type="term" value="F:lipid transporter activity"/>
    <property type="evidence" value="ECO:0007669"/>
    <property type="project" value="InterPro"/>
</dbReference>
<feature type="compositionally biased region" description="Pro residues" evidence="5">
    <location>
        <begin position="959"/>
        <end position="977"/>
    </location>
</feature>
<organism evidence="8 9">
    <name type="scientific">Geodia barretti</name>
    <name type="common">Barrett's horny sponge</name>
    <dbReference type="NCBI Taxonomy" id="519541"/>
    <lineage>
        <taxon>Eukaryota</taxon>
        <taxon>Metazoa</taxon>
        <taxon>Porifera</taxon>
        <taxon>Demospongiae</taxon>
        <taxon>Heteroscleromorpha</taxon>
        <taxon>Tetractinellida</taxon>
        <taxon>Astrophorina</taxon>
        <taxon>Geodiidae</taxon>
        <taxon>Geodia</taxon>
    </lineage>
</organism>
<gene>
    <name evidence="8" type="ORF">GBAR_LOCUS21428</name>
</gene>
<feature type="region of interest" description="Disordered" evidence="5">
    <location>
        <begin position="907"/>
        <end position="977"/>
    </location>
</feature>
<dbReference type="SUPFAM" id="SSF48431">
    <property type="entry name" value="Lipovitellin-phosvitin complex, superhelical domain"/>
    <property type="match status" value="1"/>
</dbReference>
<dbReference type="InterPro" id="IPR011030">
    <property type="entry name" value="Lipovitellin_superhlx_dom"/>
</dbReference>
<keyword evidence="4" id="KW-0325">Glycoprotein</keyword>
<evidence type="ECO:0000313" key="9">
    <source>
        <dbReference type="Proteomes" id="UP001174909"/>
    </source>
</evidence>
<keyword evidence="9" id="KW-1185">Reference proteome</keyword>
<dbReference type="AlphaFoldDB" id="A0AA35WYD2"/>
<accession>A0AA35WYD2</accession>
<dbReference type="InterPro" id="IPR050733">
    <property type="entry name" value="Vitellogenin/Apolipophorin"/>
</dbReference>
<dbReference type="EMBL" id="CASHTH010002988">
    <property type="protein sequence ID" value="CAI8038423.1"/>
    <property type="molecule type" value="Genomic_DNA"/>
</dbReference>
<evidence type="ECO:0000256" key="4">
    <source>
        <dbReference type="ARBA" id="ARBA00023180"/>
    </source>
</evidence>
<feature type="domain" description="Vitellogenin" evidence="7">
    <location>
        <begin position="356"/>
        <end position="527"/>
    </location>
</feature>
<evidence type="ECO:0000256" key="6">
    <source>
        <dbReference type="SAM" id="SignalP"/>
    </source>
</evidence>
<evidence type="ECO:0000313" key="8">
    <source>
        <dbReference type="EMBL" id="CAI8038423.1"/>
    </source>
</evidence>
<dbReference type="SUPFAM" id="SSF56968">
    <property type="entry name" value="Lipovitellin-phosvitin complex, beta-sheet shell regions"/>
    <property type="match status" value="1"/>
</dbReference>
<feature type="chain" id="PRO_5041215001" description="Vitellogenin domain-containing protein" evidence="6">
    <location>
        <begin position="19"/>
        <end position="977"/>
    </location>
</feature>
<evidence type="ECO:0000256" key="1">
    <source>
        <dbReference type="ARBA" id="ARBA00022729"/>
    </source>
</evidence>
<dbReference type="Gene3D" id="1.25.10.20">
    <property type="entry name" value="Vitellinogen, superhelical"/>
    <property type="match status" value="1"/>
</dbReference>